<proteinExistence type="predicted"/>
<protein>
    <submittedName>
        <fullName evidence="1">Uncharacterized protein</fullName>
    </submittedName>
</protein>
<sequence>MKLNLKQADTEIQPQWQPIVGYPCPPEFEPSTWVKLWQQPNPYSHDEALLLCQLTEDEWVAWIPDQGETVLYRYQFFQR</sequence>
<keyword evidence="2" id="KW-1185">Reference proteome</keyword>
<reference evidence="2" key="1">
    <citation type="submission" date="2015-10" db="EMBL/GenBank/DDBJ databases">
        <authorList>
            <person name="Regsiter A."/>
            <person name="william w."/>
        </authorList>
    </citation>
    <scope>NUCLEOTIDE SEQUENCE [LARGE SCALE GENOMIC DNA]</scope>
</reference>
<dbReference type="EMBL" id="CZDF01000172">
    <property type="protein sequence ID" value="CUR34960.1"/>
    <property type="molecule type" value="Genomic_DNA"/>
</dbReference>
<accession>A0A1J1LQV1</accession>
<dbReference type="STRING" id="671072.PL9214650399"/>
<name>A0A1J1LQV1_9CYAN</name>
<evidence type="ECO:0000313" key="2">
    <source>
        <dbReference type="Proteomes" id="UP000184315"/>
    </source>
</evidence>
<dbReference type="AlphaFoldDB" id="A0A1J1LQV1"/>
<dbReference type="OrthoDB" id="573945at2"/>
<evidence type="ECO:0000313" key="1">
    <source>
        <dbReference type="EMBL" id="CUR34960.1"/>
    </source>
</evidence>
<dbReference type="RefSeq" id="WP_072721825.1">
    <property type="nucleotide sequence ID" value="NZ_LN889813.1"/>
</dbReference>
<organism evidence="1 2">
    <name type="scientific">Planktothrix tepida PCC 9214</name>
    <dbReference type="NCBI Taxonomy" id="671072"/>
    <lineage>
        <taxon>Bacteria</taxon>
        <taxon>Bacillati</taxon>
        <taxon>Cyanobacteriota</taxon>
        <taxon>Cyanophyceae</taxon>
        <taxon>Oscillatoriophycideae</taxon>
        <taxon>Oscillatoriales</taxon>
        <taxon>Microcoleaceae</taxon>
        <taxon>Planktothrix</taxon>
    </lineage>
</organism>
<gene>
    <name evidence="1" type="ORF">PL9214650399</name>
</gene>
<dbReference type="Proteomes" id="UP000184315">
    <property type="component" value="Unassembled WGS sequence"/>
</dbReference>